<reference evidence="1" key="1">
    <citation type="journal article" date="2014" name="J. Virol.">
        <title>Brown planthopper nudivirus DNA integrated in its host genome.</title>
        <authorList>
            <person name="Cheng R.L."/>
            <person name="Xi Y."/>
            <person name="Lou Y.H."/>
            <person name="Wang Z."/>
            <person name="Xu J.Y."/>
            <person name="Xu H.J."/>
            <person name="Zhang C.X."/>
        </authorList>
    </citation>
    <scope>NUCLEOTIDE SEQUENCE</scope>
    <source>
        <strain evidence="1">Hangzhou</strain>
    </source>
</reference>
<dbReference type="InterPro" id="IPR007784">
    <property type="entry name" value="PIR"/>
</dbReference>
<protein>
    <submittedName>
        <fullName evidence="1">PIF-1</fullName>
    </submittedName>
</protein>
<organism evidence="1">
    <name type="scientific">Nilaparvata lugens endogenous nudivirus</name>
    <dbReference type="NCBI Taxonomy" id="1487700"/>
    <lineage>
        <taxon>Viruses</taxon>
        <taxon>Viruses incertae sedis</taxon>
        <taxon>Naldaviricetes</taxon>
        <taxon>Lefavirales</taxon>
        <taxon>Nudiviridae</taxon>
    </lineage>
</organism>
<accession>X5GYB7</accession>
<proteinExistence type="predicted"/>
<sequence>METYNSWSGVLIILLIIIVLVLSLVLANDRVQPIVGADFEIPEFSVPVHWDPYPDVVEIENKIDCNLQSLHVCKLDDPTTLFGCRELAVRCHHFSEDVNYYENGNSTIIPKNKVENEGYALAITSLADSCNLYHGDLVLVDKNPNTNEYMLICNCKNPGYIGNEDILGPCTSVFICNGKIDGIDKPLESINCICKDDEVTTRYDDGLPVCKTMLVYEANAKYSNWTHLVPWSSDRLLRKSQFNPTVRDNVKTDFLLDPCRNSIQDPTVEILNGSYSPALKSCTFKDYGIPVRTGILDQHQQKPGDIVEYNTVDSALLSDKHTSLRIADNVAGKRMLINVCTRLNSYKFAVPKVYVNLPQNIGYSDGGQFHITPRQNQLVAGKCTSDWPHYSCELDENSAGTVFGVPYAGYNTPPFSLLWGTQDWTATELAVNSGVHIHKIGTTIDNSIFMVKDNWLGYGMQYCSDSSDPKECTSGMLSFNDRLDYNRHKSVLT</sequence>
<dbReference type="EMBL" id="KJ566575">
    <property type="protein sequence ID" value="AHW98293.1"/>
    <property type="molecule type" value="Genomic_DNA"/>
</dbReference>
<reference evidence="1" key="2">
    <citation type="submission" date="2014-03" db="EMBL/GenBank/DDBJ databases">
        <authorList>
            <person name="Cheng R."/>
            <person name="Zhang C.-X."/>
        </authorList>
    </citation>
    <scope>NUCLEOTIDE SEQUENCE</scope>
    <source>
        <strain evidence="1">Hangzhou</strain>
    </source>
</reference>
<dbReference type="Pfam" id="PF05092">
    <property type="entry name" value="PIF"/>
    <property type="match status" value="1"/>
</dbReference>
<evidence type="ECO:0000313" key="1">
    <source>
        <dbReference type="EMBL" id="AHW98293.1"/>
    </source>
</evidence>
<name>X5GYB7_9VIRU</name>